<keyword evidence="2" id="KW-0288">FMN</keyword>
<evidence type="ECO:0000256" key="2">
    <source>
        <dbReference type="ARBA" id="ARBA00022643"/>
    </source>
</evidence>
<dbReference type="SUPFAM" id="SSF52218">
    <property type="entry name" value="Flavoproteins"/>
    <property type="match status" value="1"/>
</dbReference>
<reference evidence="4 5" key="1">
    <citation type="submission" date="2021-01" db="EMBL/GenBank/DDBJ databases">
        <title>Entomomonas sp. F2A isolated from a house cricket (Acheta domesticus).</title>
        <authorList>
            <person name="Spergser J."/>
            <person name="Busse H.-J."/>
        </authorList>
    </citation>
    <scope>NUCLEOTIDE SEQUENCE [LARGE SCALE GENOMIC DNA]</scope>
    <source>
        <strain evidence="4 5">F2A</strain>
    </source>
</reference>
<dbReference type="InterPro" id="IPR005025">
    <property type="entry name" value="FMN_Rdtase-like_dom"/>
</dbReference>
<evidence type="ECO:0000313" key="5">
    <source>
        <dbReference type="Proteomes" id="UP000595278"/>
    </source>
</evidence>
<dbReference type="InterPro" id="IPR029039">
    <property type="entry name" value="Flavoprotein-like_sf"/>
</dbReference>
<proteinExistence type="predicted"/>
<dbReference type="GO" id="GO:0016655">
    <property type="term" value="F:oxidoreductase activity, acting on NAD(P)H, quinone or similar compound as acceptor"/>
    <property type="evidence" value="ECO:0007669"/>
    <property type="project" value="UniProtKB-ARBA"/>
</dbReference>
<dbReference type="EMBL" id="CP067393">
    <property type="protein sequence ID" value="QQP84929.1"/>
    <property type="molecule type" value="Genomic_DNA"/>
</dbReference>
<dbReference type="PANTHER" id="PTHR30543">
    <property type="entry name" value="CHROMATE REDUCTASE"/>
    <property type="match status" value="1"/>
</dbReference>
<feature type="domain" description="NADPH-dependent FMN reductase-like" evidence="3">
    <location>
        <begin position="1"/>
        <end position="145"/>
    </location>
</feature>
<sequence>MRLVGISGSLRQNSYSTIILKTMVEMVKPQAVFELLDIGALPHYNGDLEKEVLPTAVTDARALVQLSDGVLVVCPEFNHGIPGVLKNTLDWLSRPAFNSCFLHKPVYFITQSTGDLGGVRAQYQLRETFASMLCHIIPLREAALAHIGEKVTDGVITDPDTLAFLKRTADRVLSEINKLKQQQ</sequence>
<dbReference type="PANTHER" id="PTHR30543:SF21">
    <property type="entry name" value="NAD(P)H-DEPENDENT FMN REDUCTASE LOT6"/>
    <property type="match status" value="1"/>
</dbReference>
<dbReference type="GO" id="GO:0010181">
    <property type="term" value="F:FMN binding"/>
    <property type="evidence" value="ECO:0007669"/>
    <property type="project" value="TreeGrafter"/>
</dbReference>
<comment type="cofactor">
    <cofactor evidence="1">
        <name>FMN</name>
        <dbReference type="ChEBI" id="CHEBI:58210"/>
    </cofactor>
</comment>
<accession>A0A974NE48</accession>
<dbReference type="Pfam" id="PF03358">
    <property type="entry name" value="FMN_red"/>
    <property type="match status" value="1"/>
</dbReference>
<gene>
    <name evidence="4" type="ORF">JHT90_11060</name>
</gene>
<organism evidence="4 5">
    <name type="scientific">Entomomonas asaccharolytica</name>
    <dbReference type="NCBI Taxonomy" id="2785331"/>
    <lineage>
        <taxon>Bacteria</taxon>
        <taxon>Pseudomonadati</taxon>
        <taxon>Pseudomonadota</taxon>
        <taxon>Gammaproteobacteria</taxon>
        <taxon>Pseudomonadales</taxon>
        <taxon>Pseudomonadaceae</taxon>
        <taxon>Entomomonas</taxon>
    </lineage>
</organism>
<evidence type="ECO:0000313" key="4">
    <source>
        <dbReference type="EMBL" id="QQP84929.1"/>
    </source>
</evidence>
<keyword evidence="2" id="KW-0285">Flavoprotein</keyword>
<dbReference type="AlphaFoldDB" id="A0A974NE48"/>
<evidence type="ECO:0000259" key="3">
    <source>
        <dbReference type="Pfam" id="PF03358"/>
    </source>
</evidence>
<dbReference type="Gene3D" id="3.40.50.360">
    <property type="match status" value="1"/>
</dbReference>
<evidence type="ECO:0000256" key="1">
    <source>
        <dbReference type="ARBA" id="ARBA00001917"/>
    </source>
</evidence>
<dbReference type="InterPro" id="IPR050712">
    <property type="entry name" value="NAD(P)H-dep_reductase"/>
</dbReference>
<name>A0A974NE48_9GAMM</name>
<dbReference type="GO" id="GO:0005829">
    <property type="term" value="C:cytosol"/>
    <property type="evidence" value="ECO:0007669"/>
    <property type="project" value="TreeGrafter"/>
</dbReference>
<protein>
    <submittedName>
        <fullName evidence="4">NAD(P)H-dependent oxidoreductase</fullName>
    </submittedName>
</protein>
<dbReference type="RefSeq" id="WP_201090929.1">
    <property type="nucleotide sequence ID" value="NZ_CP067393.1"/>
</dbReference>
<dbReference type="KEGG" id="eaz:JHT90_11060"/>
<keyword evidence="5" id="KW-1185">Reference proteome</keyword>
<dbReference type="Proteomes" id="UP000595278">
    <property type="component" value="Chromosome"/>
</dbReference>